<comment type="caution">
    <text evidence="1">The sequence shown here is derived from an EMBL/GenBank/DDBJ whole genome shotgun (WGS) entry which is preliminary data.</text>
</comment>
<keyword evidence="2" id="KW-1185">Reference proteome</keyword>
<gene>
    <name evidence="1" type="ORF">SAMN05660686_00487</name>
</gene>
<dbReference type="InterPro" id="IPR009061">
    <property type="entry name" value="DNA-bd_dom_put_sf"/>
</dbReference>
<dbReference type="Proteomes" id="UP000198615">
    <property type="component" value="Unassembled WGS sequence"/>
</dbReference>
<accession>A0A8G2BEC5</accession>
<dbReference type="EMBL" id="FNBW01000001">
    <property type="protein sequence ID" value="SDF15490.1"/>
    <property type="molecule type" value="Genomic_DNA"/>
</dbReference>
<dbReference type="RefSeq" id="WP_093147855.1">
    <property type="nucleotide sequence ID" value="NZ_FNBW01000001.1"/>
</dbReference>
<evidence type="ECO:0000313" key="1">
    <source>
        <dbReference type="EMBL" id="SDF15490.1"/>
    </source>
</evidence>
<evidence type="ECO:0008006" key="3">
    <source>
        <dbReference type="Google" id="ProtNLM"/>
    </source>
</evidence>
<organism evidence="1 2">
    <name type="scientific">Thalassobaculum litoreum DSM 18839</name>
    <dbReference type="NCBI Taxonomy" id="1123362"/>
    <lineage>
        <taxon>Bacteria</taxon>
        <taxon>Pseudomonadati</taxon>
        <taxon>Pseudomonadota</taxon>
        <taxon>Alphaproteobacteria</taxon>
        <taxon>Rhodospirillales</taxon>
        <taxon>Thalassobaculaceae</taxon>
        <taxon>Thalassobaculum</taxon>
    </lineage>
</organism>
<dbReference type="SUPFAM" id="SSF46955">
    <property type="entry name" value="Putative DNA-binding domain"/>
    <property type="match status" value="1"/>
</dbReference>
<name>A0A8G2BEC5_9PROT</name>
<reference evidence="1 2" key="1">
    <citation type="submission" date="2016-10" db="EMBL/GenBank/DDBJ databases">
        <authorList>
            <person name="Varghese N."/>
            <person name="Submissions S."/>
        </authorList>
    </citation>
    <scope>NUCLEOTIDE SEQUENCE [LARGE SCALE GENOMIC DNA]</scope>
    <source>
        <strain evidence="1 2">DSM 18839</strain>
    </source>
</reference>
<sequence length="68" mass="8133">MDHYSSADDQFLPARKVWERYGVTSMTLHRWLADTAKDFPAPHYIAKRRYWRLADLIAWEQARPRKAA</sequence>
<dbReference type="AlphaFoldDB" id="A0A8G2BEC5"/>
<proteinExistence type="predicted"/>
<protein>
    <recommendedName>
        <fullName evidence="3">Transcriptional regulator, AlpA family</fullName>
    </recommendedName>
</protein>
<dbReference type="OrthoDB" id="1525365at2"/>
<evidence type="ECO:0000313" key="2">
    <source>
        <dbReference type="Proteomes" id="UP000198615"/>
    </source>
</evidence>